<dbReference type="RefSeq" id="WP_009151240.1">
    <property type="nucleotide sequence ID" value="NZ_CP121471.1"/>
</dbReference>
<feature type="transmembrane region" description="Helical" evidence="1">
    <location>
        <begin position="49"/>
        <end position="70"/>
    </location>
</feature>
<feature type="transmembrane region" description="Helical" evidence="1">
    <location>
        <begin position="181"/>
        <end position="207"/>
    </location>
</feature>
<dbReference type="Pfam" id="PF14023">
    <property type="entry name" value="Bestrophin-like"/>
    <property type="match status" value="1"/>
</dbReference>
<protein>
    <recommendedName>
        <fullName evidence="4">DUF4239 domain-containing protein</fullName>
    </recommendedName>
</protein>
<sequence>MTSFFYQIPIWGVVLLFFVLVMIAIEIGYRAGHRTKEFWESAEAGGGNVVLSSMLLLLGLILALTFSASVGNHQSRQKAVITDANAIGKVFLLADLVAKPEDQKLKKALLEYARTQVITRSDALSSQKLQDLIQESTRAAAAIWQLTEEIVQEKEAGAFDVSLGLAVTDLFGSHRLRNWNVFYRLPGIVLAILVIIATASLAIGGFNAGISGRISRSRMTALALVLSGVMLLLVDIDHPVSGFIQVDQEVIQTLIDQIQQDLGQ</sequence>
<dbReference type="HOGENOM" id="CLU_086345_0_0_6"/>
<accession>H8Z738</accession>
<dbReference type="OrthoDB" id="116415at2"/>
<evidence type="ECO:0000313" key="2">
    <source>
        <dbReference type="EMBL" id="EIC20837.1"/>
    </source>
</evidence>
<keyword evidence="3" id="KW-1185">Reference proteome</keyword>
<proteinExistence type="predicted"/>
<reference evidence="3" key="1">
    <citation type="submission" date="2011-06" db="EMBL/GenBank/DDBJ databases">
        <authorList>
            <consortium name="US DOE Joint Genome Institute (JGI-PGF)"/>
            <person name="Lucas S."/>
            <person name="Han J."/>
            <person name="Lapidus A."/>
            <person name="Cheng J.-F."/>
            <person name="Goodwin L."/>
            <person name="Pitluck S."/>
            <person name="Peters L."/>
            <person name="Land M.L."/>
            <person name="Hauser L."/>
            <person name="Vogl K."/>
            <person name="Liu Z."/>
            <person name="Overmann J."/>
            <person name="Frigaard N.-U."/>
            <person name="Bryant D.A."/>
            <person name="Woyke T.J."/>
        </authorList>
    </citation>
    <scope>NUCLEOTIDE SEQUENCE [LARGE SCALE GENOMIC DNA]</scope>
    <source>
        <strain evidence="3">970</strain>
    </source>
</reference>
<gene>
    <name evidence="2" type="ORF">Thi970DRAFT_04502</name>
</gene>
<evidence type="ECO:0000256" key="1">
    <source>
        <dbReference type="SAM" id="Phobius"/>
    </source>
</evidence>
<dbReference type="InterPro" id="IPR025333">
    <property type="entry name" value="DUF4239"/>
</dbReference>
<organism evidence="2 3">
    <name type="scientific">Thiorhodovibrio frisius</name>
    <dbReference type="NCBI Taxonomy" id="631362"/>
    <lineage>
        <taxon>Bacteria</taxon>
        <taxon>Pseudomonadati</taxon>
        <taxon>Pseudomonadota</taxon>
        <taxon>Gammaproteobacteria</taxon>
        <taxon>Chromatiales</taxon>
        <taxon>Chromatiaceae</taxon>
        <taxon>Thiorhodovibrio</taxon>
    </lineage>
</organism>
<reference evidence="2 3" key="2">
    <citation type="submission" date="2011-11" db="EMBL/GenBank/DDBJ databases">
        <authorList>
            <consortium name="US DOE Joint Genome Institute"/>
            <person name="Lucas S."/>
            <person name="Han J."/>
            <person name="Lapidus A."/>
            <person name="Cheng J.-F."/>
            <person name="Goodwin L."/>
            <person name="Pitluck S."/>
            <person name="Peters L."/>
            <person name="Ovchinnikova G."/>
            <person name="Zhang X."/>
            <person name="Detter J.C."/>
            <person name="Han C."/>
            <person name="Tapia R."/>
            <person name="Land M."/>
            <person name="Hauser L."/>
            <person name="Kyrpides N."/>
            <person name="Ivanova N."/>
            <person name="Pagani I."/>
            <person name="Vogl K."/>
            <person name="Liu Z."/>
            <person name="Overmann J."/>
            <person name="Frigaard N.-U."/>
            <person name="Bryant D."/>
            <person name="Woyke T."/>
        </authorList>
    </citation>
    <scope>NUCLEOTIDE SEQUENCE [LARGE SCALE GENOMIC DNA]</scope>
    <source>
        <strain evidence="2 3">970</strain>
    </source>
</reference>
<evidence type="ECO:0008006" key="4">
    <source>
        <dbReference type="Google" id="ProtNLM"/>
    </source>
</evidence>
<keyword evidence="1" id="KW-0472">Membrane</keyword>
<dbReference type="Proteomes" id="UP000002964">
    <property type="component" value="Unassembled WGS sequence"/>
</dbReference>
<dbReference type="AlphaFoldDB" id="H8Z738"/>
<dbReference type="eggNOG" id="ENOG502Z8P1">
    <property type="taxonomic scope" value="Bacteria"/>
</dbReference>
<keyword evidence="1" id="KW-1133">Transmembrane helix</keyword>
<evidence type="ECO:0000313" key="3">
    <source>
        <dbReference type="Proteomes" id="UP000002964"/>
    </source>
</evidence>
<dbReference type="EMBL" id="JH603170">
    <property type="protein sequence ID" value="EIC20837.1"/>
    <property type="molecule type" value="Genomic_DNA"/>
</dbReference>
<name>H8Z738_9GAMM</name>
<feature type="transmembrane region" description="Helical" evidence="1">
    <location>
        <begin position="6"/>
        <end position="29"/>
    </location>
</feature>
<keyword evidence="1" id="KW-0812">Transmembrane</keyword>
<dbReference type="STRING" id="631362.Thi970DRAFT_04502"/>